<dbReference type="GO" id="GO:0050118">
    <property type="term" value="F:N-acetyldiaminopimelate deacetylase activity"/>
    <property type="evidence" value="ECO:0007669"/>
    <property type="project" value="UniProtKB-ARBA"/>
</dbReference>
<dbReference type="GO" id="GO:0019877">
    <property type="term" value="P:diaminopimelate biosynthetic process"/>
    <property type="evidence" value="ECO:0007669"/>
    <property type="project" value="UniProtKB-ARBA"/>
</dbReference>
<dbReference type="Proteomes" id="UP000271003">
    <property type="component" value="Chromosome"/>
</dbReference>
<evidence type="ECO:0000259" key="3">
    <source>
        <dbReference type="Pfam" id="PF07687"/>
    </source>
</evidence>
<dbReference type="InterPro" id="IPR017439">
    <property type="entry name" value="Amidohydrolase"/>
</dbReference>
<keyword evidence="2" id="KW-0464">Manganese</keyword>
<accession>A0A2Z6IC86</accession>
<dbReference type="OrthoDB" id="8875216at2"/>
<feature type="binding site" evidence="2">
    <location>
        <position position="360"/>
    </location>
    <ligand>
        <name>Mn(2+)</name>
        <dbReference type="ChEBI" id="CHEBI:29035"/>
        <label>2</label>
    </ligand>
</feature>
<dbReference type="PANTHER" id="PTHR11014:SF63">
    <property type="entry name" value="METALLOPEPTIDASE, PUTATIVE (AFU_ORTHOLOGUE AFUA_6G09600)-RELATED"/>
    <property type="match status" value="1"/>
</dbReference>
<dbReference type="Pfam" id="PF07687">
    <property type="entry name" value="M20_dimer"/>
    <property type="match status" value="1"/>
</dbReference>
<evidence type="ECO:0000313" key="4">
    <source>
        <dbReference type="EMBL" id="BBF24073.1"/>
    </source>
</evidence>
<feature type="binding site" evidence="2">
    <location>
        <position position="137"/>
    </location>
    <ligand>
        <name>Mn(2+)</name>
        <dbReference type="ChEBI" id="CHEBI:29035"/>
        <label>2</label>
    </ligand>
</feature>
<dbReference type="Pfam" id="PF01546">
    <property type="entry name" value="Peptidase_M20"/>
    <property type="match status" value="1"/>
</dbReference>
<gene>
    <name evidence="4" type="ORF">SUTMEG_19640</name>
</gene>
<dbReference type="SUPFAM" id="SSF55031">
    <property type="entry name" value="Bacterial exopeptidase dimerisation domain"/>
    <property type="match status" value="1"/>
</dbReference>
<keyword evidence="1" id="KW-0378">Hydrolase</keyword>
<dbReference type="KEGG" id="sutt:SUTMEG_19640"/>
<organism evidence="4 5">
    <name type="scientific">Sutterella megalosphaeroides</name>
    <dbReference type="NCBI Taxonomy" id="2494234"/>
    <lineage>
        <taxon>Bacteria</taxon>
        <taxon>Pseudomonadati</taxon>
        <taxon>Pseudomonadota</taxon>
        <taxon>Betaproteobacteria</taxon>
        <taxon>Burkholderiales</taxon>
        <taxon>Sutterellaceae</taxon>
        <taxon>Sutterella</taxon>
    </lineage>
</organism>
<dbReference type="GO" id="GO:0046872">
    <property type="term" value="F:metal ion binding"/>
    <property type="evidence" value="ECO:0007669"/>
    <property type="project" value="UniProtKB-KW"/>
</dbReference>
<protein>
    <submittedName>
        <fullName evidence="4">Peptidase</fullName>
    </submittedName>
</protein>
<dbReference type="PIRSF" id="PIRSF005962">
    <property type="entry name" value="Pept_M20D_amidohydro"/>
    <property type="match status" value="1"/>
</dbReference>
<dbReference type="InterPro" id="IPR036264">
    <property type="entry name" value="Bact_exopeptidase_dim_dom"/>
</dbReference>
<proteinExistence type="predicted"/>
<dbReference type="InterPro" id="IPR011650">
    <property type="entry name" value="Peptidase_M20_dimer"/>
</dbReference>
<name>A0A2Z6IC86_9BURK</name>
<feature type="binding site" evidence="2">
    <location>
        <position position="103"/>
    </location>
    <ligand>
        <name>Mn(2+)</name>
        <dbReference type="ChEBI" id="CHEBI:29035"/>
        <label>2</label>
    </ligand>
</feature>
<dbReference type="SUPFAM" id="SSF53187">
    <property type="entry name" value="Zn-dependent exopeptidases"/>
    <property type="match status" value="1"/>
</dbReference>
<reference evidence="4 5" key="1">
    <citation type="journal article" date="2018" name="Int. J. Syst. Evol. Microbiol.">
        <title>Mesosutterella multiformis gen. nov., sp. nov., a member of the family Sutterellaceae and Sutterella megalosphaeroides sp. nov., isolated from human faeces.</title>
        <authorList>
            <person name="Sakamoto M."/>
            <person name="Ikeyama N."/>
            <person name="Kunihiro T."/>
            <person name="Iino T."/>
            <person name="Yuki M."/>
            <person name="Ohkuma M."/>
        </authorList>
    </citation>
    <scope>NUCLEOTIDE SEQUENCE [LARGE SCALE GENOMIC DNA]</scope>
    <source>
        <strain evidence="4 5">6FBBBH3</strain>
    </source>
</reference>
<feature type="binding site" evidence="2">
    <location>
        <position position="101"/>
    </location>
    <ligand>
        <name>Mn(2+)</name>
        <dbReference type="ChEBI" id="CHEBI:29035"/>
        <label>2</label>
    </ligand>
</feature>
<dbReference type="FunFam" id="3.30.70.360:FF:000001">
    <property type="entry name" value="N-acetyldiaminopimelate deacetylase"/>
    <property type="match status" value="1"/>
</dbReference>
<dbReference type="AlphaFoldDB" id="A0A2Z6IC86"/>
<feature type="domain" description="Peptidase M20 dimerisation" evidence="3">
    <location>
        <begin position="185"/>
        <end position="280"/>
    </location>
</feature>
<comment type="cofactor">
    <cofactor evidence="2">
        <name>Mn(2+)</name>
        <dbReference type="ChEBI" id="CHEBI:29035"/>
    </cofactor>
    <text evidence="2">The Mn(2+) ion enhances activity.</text>
</comment>
<dbReference type="RefSeq" id="WP_120177621.1">
    <property type="nucleotide sequence ID" value="NZ_AP018786.1"/>
</dbReference>
<keyword evidence="5" id="KW-1185">Reference proteome</keyword>
<dbReference type="EMBL" id="AP018786">
    <property type="protein sequence ID" value="BBF24073.1"/>
    <property type="molecule type" value="Genomic_DNA"/>
</dbReference>
<evidence type="ECO:0000256" key="1">
    <source>
        <dbReference type="ARBA" id="ARBA00022801"/>
    </source>
</evidence>
<dbReference type="Gene3D" id="3.40.630.10">
    <property type="entry name" value="Zn peptidases"/>
    <property type="match status" value="1"/>
</dbReference>
<evidence type="ECO:0000256" key="2">
    <source>
        <dbReference type="PIRSR" id="PIRSR005962-1"/>
    </source>
</evidence>
<feature type="binding site" evidence="2">
    <location>
        <position position="161"/>
    </location>
    <ligand>
        <name>Mn(2+)</name>
        <dbReference type="ChEBI" id="CHEBI:29035"/>
        <label>2</label>
    </ligand>
</feature>
<keyword evidence="2" id="KW-0479">Metal-binding</keyword>
<dbReference type="PANTHER" id="PTHR11014">
    <property type="entry name" value="PEPTIDASE M20 FAMILY MEMBER"/>
    <property type="match status" value="1"/>
</dbReference>
<sequence>MDLKALEEKYESYQIEMRRHFHRYPEASGEEHDTARKIREELDKMGVEWRVCGMPTGTLATIKGARPGRTILLRGDIDALSVTEETGLSFASERPGLMHACGHDCHISMLLTAAKMLSDIRSELCGTVRLCFQPAEEIGLGAKKMVEDGAMDGVDAAFGIHVWSDIEAGKISVREGPTMASGDRFTIKVLGKAGHGAQPHLCADATVMAASIALNLQTVVSRETSPVDTAVVTIGELHSGTRFNVISGTAEMIGTTRCFSPEVRARFPEQIERIARETARSMRGDAEVTYEELVPPTVNDPAMAALVRKSAQKVLGDDCLYDYPPTMGGEDFSRYQEKAPGVMVFLGVRNEACGACWAQHHGRYTVDEDVLVKGAALHVRVALDFLGTECGC</sequence>
<dbReference type="InterPro" id="IPR002933">
    <property type="entry name" value="Peptidase_M20"/>
</dbReference>
<evidence type="ECO:0000313" key="5">
    <source>
        <dbReference type="Proteomes" id="UP000271003"/>
    </source>
</evidence>
<dbReference type="NCBIfam" id="TIGR01891">
    <property type="entry name" value="amidohydrolases"/>
    <property type="match status" value="1"/>
</dbReference>
<dbReference type="Gene3D" id="3.30.70.360">
    <property type="match status" value="1"/>
</dbReference>